<evidence type="ECO:0000256" key="7">
    <source>
        <dbReference type="PIRSR" id="PIRSR601765-1"/>
    </source>
</evidence>
<dbReference type="InterPro" id="IPR036874">
    <property type="entry name" value="Carbonic_anhydrase_sf"/>
</dbReference>
<dbReference type="SMART" id="SM00947">
    <property type="entry name" value="Pro_CA"/>
    <property type="match status" value="1"/>
</dbReference>
<dbReference type="EC" id="4.2.1.1" evidence="2"/>
<dbReference type="GO" id="GO:0008270">
    <property type="term" value="F:zinc ion binding"/>
    <property type="evidence" value="ECO:0007669"/>
    <property type="project" value="InterPro"/>
</dbReference>
<dbReference type="Gene3D" id="3.10.450.50">
    <property type="match status" value="2"/>
</dbReference>
<comment type="catalytic activity">
    <reaction evidence="6">
        <text>hydrogencarbonate + H(+) = CO2 + H2O</text>
        <dbReference type="Rhea" id="RHEA:10748"/>
        <dbReference type="ChEBI" id="CHEBI:15377"/>
        <dbReference type="ChEBI" id="CHEBI:15378"/>
        <dbReference type="ChEBI" id="CHEBI:16526"/>
        <dbReference type="ChEBI" id="CHEBI:17544"/>
        <dbReference type="EC" id="4.2.1.1"/>
    </reaction>
</comment>
<dbReference type="EMBL" id="HBIU01045961">
    <property type="protein sequence ID" value="CAE0641809.1"/>
    <property type="molecule type" value="Transcribed_RNA"/>
</dbReference>
<dbReference type="SUPFAM" id="SSF54427">
    <property type="entry name" value="NTF2-like"/>
    <property type="match status" value="2"/>
</dbReference>
<protein>
    <recommendedName>
        <fullName evidence="2">carbonic anhydrase</fullName>
        <ecNumber evidence="2">4.2.1.1</ecNumber>
    </recommendedName>
</protein>
<dbReference type="InterPro" id="IPR001765">
    <property type="entry name" value="Carbonic_anhydrase"/>
</dbReference>
<evidence type="ECO:0000256" key="8">
    <source>
        <dbReference type="SAM" id="SignalP"/>
    </source>
</evidence>
<dbReference type="Pfam" id="PF08332">
    <property type="entry name" value="CaMKII_AD"/>
    <property type="match status" value="2"/>
</dbReference>
<reference evidence="10" key="1">
    <citation type="submission" date="2021-01" db="EMBL/GenBank/DDBJ databases">
        <authorList>
            <person name="Corre E."/>
            <person name="Pelletier E."/>
            <person name="Niang G."/>
            <person name="Scheremetjew M."/>
            <person name="Finn R."/>
            <person name="Kale V."/>
            <person name="Holt S."/>
            <person name="Cochrane G."/>
            <person name="Meng A."/>
            <person name="Brown T."/>
            <person name="Cohen L."/>
        </authorList>
    </citation>
    <scope>NUCLEOTIDE SEQUENCE</scope>
    <source>
        <strain evidence="10">CCMP3107</strain>
    </source>
</reference>
<evidence type="ECO:0000259" key="9">
    <source>
        <dbReference type="Pfam" id="PF08332"/>
    </source>
</evidence>
<evidence type="ECO:0000256" key="4">
    <source>
        <dbReference type="ARBA" id="ARBA00022833"/>
    </source>
</evidence>
<keyword evidence="8" id="KW-0732">Signal</keyword>
<dbReference type="InterPro" id="IPR013543">
    <property type="entry name" value="Ca/CaM-dep_prot_kinase-assoc"/>
</dbReference>
<comment type="cofactor">
    <cofactor evidence="7">
        <name>Zn(2+)</name>
        <dbReference type="ChEBI" id="CHEBI:29105"/>
    </cofactor>
    <text evidence="7">Binds 1 zinc ion per subunit.</text>
</comment>
<evidence type="ECO:0000256" key="3">
    <source>
        <dbReference type="ARBA" id="ARBA00022723"/>
    </source>
</evidence>
<dbReference type="InterPro" id="IPR032710">
    <property type="entry name" value="NTF2-like_dom_sf"/>
</dbReference>
<feature type="domain" description="Calcium/calmodulin-dependent protein kinase II association-domain" evidence="9">
    <location>
        <begin position="277"/>
        <end position="393"/>
    </location>
</feature>
<keyword evidence="3 7" id="KW-0479">Metal-binding</keyword>
<dbReference type="GO" id="GO:0015976">
    <property type="term" value="P:carbon utilization"/>
    <property type="evidence" value="ECO:0007669"/>
    <property type="project" value="InterPro"/>
</dbReference>
<dbReference type="GO" id="GO:0005516">
    <property type="term" value="F:calmodulin binding"/>
    <property type="evidence" value="ECO:0007669"/>
    <property type="project" value="InterPro"/>
</dbReference>
<dbReference type="NCBIfam" id="TIGR02246">
    <property type="entry name" value="SgcJ/EcaC family oxidoreductase"/>
    <property type="match status" value="2"/>
</dbReference>
<gene>
    <name evidence="10" type="ORF">HAKA00212_LOCUS20638</name>
</gene>
<dbReference type="InterPro" id="IPR015892">
    <property type="entry name" value="Carbonic_anhydrase_CS"/>
</dbReference>
<feature type="binding site" evidence="7">
    <location>
        <position position="149"/>
    </location>
    <ligand>
        <name>Zn(2+)</name>
        <dbReference type="ChEBI" id="CHEBI:29105"/>
    </ligand>
</feature>
<keyword evidence="4 7" id="KW-0862">Zinc</keyword>
<name>A0A7S3Y5P4_HETAK</name>
<organism evidence="10">
    <name type="scientific">Heterosigma akashiwo</name>
    <name type="common">Chromophytic alga</name>
    <name type="synonym">Heterosigma carterae</name>
    <dbReference type="NCBI Taxonomy" id="2829"/>
    <lineage>
        <taxon>Eukaryota</taxon>
        <taxon>Sar</taxon>
        <taxon>Stramenopiles</taxon>
        <taxon>Ochrophyta</taxon>
        <taxon>Raphidophyceae</taxon>
        <taxon>Chattonellales</taxon>
        <taxon>Chattonellaceae</taxon>
        <taxon>Heterosigma</taxon>
    </lineage>
</organism>
<dbReference type="GO" id="GO:0004089">
    <property type="term" value="F:carbonate dehydratase activity"/>
    <property type="evidence" value="ECO:0007669"/>
    <property type="project" value="UniProtKB-EC"/>
</dbReference>
<sequence>MFAFRGLLLVALVAAAVQAFVSSPRSAVSVLSKGTYSASSKSALFAQNGPGLNELLAQNEDWADAVKAADPNYFPELSIGQAPRYLWIGGSDSRVPVELITKSDPGHLFVHRNIGNQALSTDPSFQAVLQYAVDYLGVEDIIVCGHYECGGVKAAISDHMLGDDLENWLVHIRDILSVNKATLDMIDDADEWQRRAVEFNVEAQCLKLWANPVLQDHARKNGKAPRIHGLAFDIKGGKLNKVGYDMLKLPYFSSAASVSAASVKSMAKMPGKISDHEARNLFYLWNDALATLDADTVAKRYAKKGVLLPTVSDTPRADYASIKDYFVNFLQLKPQGVILESYVTTGDNWCKDVGIYEFTMGATGDKVKARYSFVYVYEDGEWKIAHHHSSKMPEASAGLQISDDEVRGLFYLWNDALATLDPDQVAKRYAKEGVLLPTVSDTPRADYSSIRAYFVDFLKKKPQGEIMDSYVTSGPNWCKDVGTYEFTMGATGDKVKGRYSFVYVHEDGEWKIAHHHSSVMPEGMLAAAAKLEELEKESRFGPKKLVTSMLKK</sequence>
<dbReference type="InterPro" id="IPR011944">
    <property type="entry name" value="Steroid_delta5-4_isomerase"/>
</dbReference>
<dbReference type="PANTHER" id="PTHR11002:SF76">
    <property type="entry name" value="CARBONIC ANHYDRASE"/>
    <property type="match status" value="1"/>
</dbReference>
<feature type="binding site" evidence="7">
    <location>
        <position position="146"/>
    </location>
    <ligand>
        <name>Zn(2+)</name>
        <dbReference type="ChEBI" id="CHEBI:29105"/>
    </ligand>
</feature>
<dbReference type="Gene3D" id="3.40.1050.10">
    <property type="entry name" value="Carbonic anhydrase"/>
    <property type="match status" value="1"/>
</dbReference>
<evidence type="ECO:0000256" key="2">
    <source>
        <dbReference type="ARBA" id="ARBA00012925"/>
    </source>
</evidence>
<dbReference type="PROSITE" id="PS00705">
    <property type="entry name" value="PROK_CO2_ANHYDRASE_2"/>
    <property type="match status" value="1"/>
</dbReference>
<evidence type="ECO:0000256" key="5">
    <source>
        <dbReference type="ARBA" id="ARBA00023239"/>
    </source>
</evidence>
<keyword evidence="5" id="KW-0456">Lyase</keyword>
<accession>A0A7S3Y5P4</accession>
<comment type="similarity">
    <text evidence="1">Belongs to the beta-class carbonic anhydrase family.</text>
</comment>
<feature type="binding site" evidence="7">
    <location>
        <position position="92"/>
    </location>
    <ligand>
        <name>Zn(2+)</name>
        <dbReference type="ChEBI" id="CHEBI:29105"/>
    </ligand>
</feature>
<dbReference type="SUPFAM" id="SSF53056">
    <property type="entry name" value="beta-carbonic anhydrase, cab"/>
    <property type="match status" value="1"/>
</dbReference>
<evidence type="ECO:0000313" key="10">
    <source>
        <dbReference type="EMBL" id="CAE0641809.1"/>
    </source>
</evidence>
<proteinExistence type="inferred from homology"/>
<dbReference type="AlphaFoldDB" id="A0A7S3Y5P4"/>
<feature type="domain" description="Calcium/calmodulin-dependent protein kinase II association-domain" evidence="9">
    <location>
        <begin position="405"/>
        <end position="521"/>
    </location>
</feature>
<evidence type="ECO:0000256" key="6">
    <source>
        <dbReference type="ARBA" id="ARBA00048348"/>
    </source>
</evidence>
<dbReference type="Pfam" id="PF00484">
    <property type="entry name" value="Pro_CA"/>
    <property type="match status" value="1"/>
</dbReference>
<evidence type="ECO:0000256" key="1">
    <source>
        <dbReference type="ARBA" id="ARBA00006217"/>
    </source>
</evidence>
<feature type="chain" id="PRO_5030907615" description="carbonic anhydrase" evidence="8">
    <location>
        <begin position="20"/>
        <end position="552"/>
    </location>
</feature>
<feature type="signal peptide" evidence="8">
    <location>
        <begin position="1"/>
        <end position="19"/>
    </location>
</feature>
<dbReference type="CDD" id="cd00883">
    <property type="entry name" value="beta_CA_cladeA"/>
    <property type="match status" value="1"/>
</dbReference>
<dbReference type="PANTHER" id="PTHR11002">
    <property type="entry name" value="CARBONIC ANHYDRASE"/>
    <property type="match status" value="1"/>
</dbReference>
<dbReference type="GO" id="GO:0004683">
    <property type="term" value="F:calcium/calmodulin-dependent protein kinase activity"/>
    <property type="evidence" value="ECO:0007669"/>
    <property type="project" value="InterPro"/>
</dbReference>